<reference evidence="3 4" key="1">
    <citation type="submission" date="2020-06" db="EMBL/GenBank/DDBJ databases">
        <authorList>
            <person name="Li R."/>
            <person name="Bekaert M."/>
        </authorList>
    </citation>
    <scope>NUCLEOTIDE SEQUENCE [LARGE SCALE GENOMIC DNA]</scope>
    <source>
        <strain evidence="4">wild</strain>
    </source>
</reference>
<evidence type="ECO:0000259" key="2">
    <source>
        <dbReference type="Pfam" id="PF17919"/>
    </source>
</evidence>
<accession>A0A6J8D395</accession>
<dbReference type="OrthoDB" id="6250772at2759"/>
<dbReference type="Gene3D" id="3.30.70.270">
    <property type="match status" value="2"/>
</dbReference>
<dbReference type="InterPro" id="IPR043502">
    <property type="entry name" value="DNA/RNA_pol_sf"/>
</dbReference>
<dbReference type="Pfam" id="PF17919">
    <property type="entry name" value="RT_RNaseH_2"/>
    <property type="match status" value="1"/>
</dbReference>
<feature type="domain" description="Reverse transcriptase/retrotransposon-derived protein RNase H-like" evidence="2">
    <location>
        <begin position="132"/>
        <end position="219"/>
    </location>
</feature>
<proteinExistence type="predicted"/>
<gene>
    <name evidence="3" type="ORF">MCOR_35777</name>
</gene>
<dbReference type="InterPro" id="IPR041577">
    <property type="entry name" value="RT_RNaseH_2"/>
</dbReference>
<feature type="domain" description="Reverse transcriptase" evidence="1">
    <location>
        <begin position="13"/>
        <end position="58"/>
    </location>
</feature>
<dbReference type="InterPro" id="IPR051320">
    <property type="entry name" value="Viral_Replic_Matur_Polypro"/>
</dbReference>
<evidence type="ECO:0000313" key="3">
    <source>
        <dbReference type="EMBL" id="CAC5401722.1"/>
    </source>
</evidence>
<dbReference type="Pfam" id="PF00078">
    <property type="entry name" value="RVT_1"/>
    <property type="match status" value="1"/>
</dbReference>
<evidence type="ECO:0000313" key="4">
    <source>
        <dbReference type="Proteomes" id="UP000507470"/>
    </source>
</evidence>
<dbReference type="FunFam" id="3.30.70.270:FF:000020">
    <property type="entry name" value="Transposon Tf2-6 polyprotein-like Protein"/>
    <property type="match status" value="1"/>
</dbReference>
<dbReference type="InterPro" id="IPR000477">
    <property type="entry name" value="RT_dom"/>
</dbReference>
<protein>
    <submittedName>
        <fullName evidence="3">Uncharacterized protein</fullName>
    </submittedName>
</protein>
<sequence>MKKDDISKTAVVTKYGLYEFKTMPFGVCNGPVTCQRLMELVLHGLQWQMCVIYLDDILKSEVTFVGHVISDKGIRPNPDNTVKILSWSVPKTVTEVRPLLDMGSYYRRFIKDVSAMFKPLTDLTKKSKSFEWTNECQIAFEKLKQAFPSTDIMSFPRDEGEYYLDTNACDTAFGAVLSHVQDGTLKVIAYGSRTLNKAERNYCIKTKSCYQCVTSLNTTDSIF</sequence>
<name>A0A6J8D395_MYTCO</name>
<dbReference type="SUPFAM" id="SSF56672">
    <property type="entry name" value="DNA/RNA polymerases"/>
    <property type="match status" value="1"/>
</dbReference>
<dbReference type="PANTHER" id="PTHR33064">
    <property type="entry name" value="POL PROTEIN"/>
    <property type="match status" value="1"/>
</dbReference>
<organism evidence="3 4">
    <name type="scientific">Mytilus coruscus</name>
    <name type="common">Sea mussel</name>
    <dbReference type="NCBI Taxonomy" id="42192"/>
    <lineage>
        <taxon>Eukaryota</taxon>
        <taxon>Metazoa</taxon>
        <taxon>Spiralia</taxon>
        <taxon>Lophotrochozoa</taxon>
        <taxon>Mollusca</taxon>
        <taxon>Bivalvia</taxon>
        <taxon>Autobranchia</taxon>
        <taxon>Pteriomorphia</taxon>
        <taxon>Mytilida</taxon>
        <taxon>Mytiloidea</taxon>
        <taxon>Mytilidae</taxon>
        <taxon>Mytilinae</taxon>
        <taxon>Mytilus</taxon>
    </lineage>
</organism>
<dbReference type="EMBL" id="CACVKT020006451">
    <property type="protein sequence ID" value="CAC5401722.1"/>
    <property type="molecule type" value="Genomic_DNA"/>
</dbReference>
<evidence type="ECO:0000259" key="1">
    <source>
        <dbReference type="Pfam" id="PF00078"/>
    </source>
</evidence>
<dbReference type="Gene3D" id="3.10.10.10">
    <property type="entry name" value="HIV Type 1 Reverse Transcriptase, subunit A, domain 1"/>
    <property type="match status" value="1"/>
</dbReference>
<dbReference type="PANTHER" id="PTHR33064:SF37">
    <property type="entry name" value="RIBONUCLEASE H"/>
    <property type="match status" value="1"/>
</dbReference>
<dbReference type="Proteomes" id="UP000507470">
    <property type="component" value="Unassembled WGS sequence"/>
</dbReference>
<dbReference type="AlphaFoldDB" id="A0A6J8D395"/>
<dbReference type="InterPro" id="IPR043128">
    <property type="entry name" value="Rev_trsase/Diguanyl_cyclase"/>
</dbReference>
<keyword evidence="4" id="KW-1185">Reference proteome</keyword>